<protein>
    <submittedName>
        <fullName evidence="1">Uncharacterized protein</fullName>
    </submittedName>
</protein>
<dbReference type="EMBL" id="MFID01000014">
    <property type="protein sequence ID" value="OGF81217.1"/>
    <property type="molecule type" value="Genomic_DNA"/>
</dbReference>
<accession>A0A1F5WZZ8</accession>
<evidence type="ECO:0000313" key="2">
    <source>
        <dbReference type="Proteomes" id="UP000178114"/>
    </source>
</evidence>
<proteinExistence type="predicted"/>
<dbReference type="STRING" id="1798351.A2930_02005"/>
<dbReference type="AlphaFoldDB" id="A0A1F5WZZ8"/>
<gene>
    <name evidence="1" type="ORF">A2930_02005</name>
</gene>
<name>A0A1F5WZZ8_9BACT</name>
<comment type="caution">
    <text evidence="1">The sequence shown here is derived from an EMBL/GenBank/DDBJ whole genome shotgun (WGS) entry which is preliminary data.</text>
</comment>
<evidence type="ECO:0000313" key="1">
    <source>
        <dbReference type="EMBL" id="OGF81217.1"/>
    </source>
</evidence>
<sequence>MFTEFEFTIFVLAIAGLINFLHRPMSEAAESRRFKREKAKFRQQIENGIRSNKPPMHMAYNGGFRIDAEDFIETENFRKLLKNTKK</sequence>
<dbReference type="Proteomes" id="UP000178114">
    <property type="component" value="Unassembled WGS sequence"/>
</dbReference>
<organism evidence="1 2">
    <name type="scientific">Candidatus Giovannonibacteria bacterium RIFCSPLOWO2_01_FULL_45_34</name>
    <dbReference type="NCBI Taxonomy" id="1798351"/>
    <lineage>
        <taxon>Bacteria</taxon>
        <taxon>Candidatus Giovannoniibacteriota</taxon>
    </lineage>
</organism>
<reference evidence="1 2" key="1">
    <citation type="journal article" date="2016" name="Nat. Commun.">
        <title>Thousands of microbial genomes shed light on interconnected biogeochemical processes in an aquifer system.</title>
        <authorList>
            <person name="Anantharaman K."/>
            <person name="Brown C.T."/>
            <person name="Hug L.A."/>
            <person name="Sharon I."/>
            <person name="Castelle C.J."/>
            <person name="Probst A.J."/>
            <person name="Thomas B.C."/>
            <person name="Singh A."/>
            <person name="Wilkins M.J."/>
            <person name="Karaoz U."/>
            <person name="Brodie E.L."/>
            <person name="Williams K.H."/>
            <person name="Hubbard S.S."/>
            <person name="Banfield J.F."/>
        </authorList>
    </citation>
    <scope>NUCLEOTIDE SEQUENCE [LARGE SCALE GENOMIC DNA]</scope>
</reference>